<feature type="compositionally biased region" description="Gly residues" evidence="1">
    <location>
        <begin position="177"/>
        <end position="189"/>
    </location>
</feature>
<feature type="region of interest" description="Disordered" evidence="1">
    <location>
        <begin position="98"/>
        <end position="195"/>
    </location>
</feature>
<feature type="region of interest" description="Disordered" evidence="1">
    <location>
        <begin position="230"/>
        <end position="272"/>
    </location>
</feature>
<organism evidence="2">
    <name type="scientific">uncultured Nocardioidaceae bacterium</name>
    <dbReference type="NCBI Taxonomy" id="253824"/>
    <lineage>
        <taxon>Bacteria</taxon>
        <taxon>Bacillati</taxon>
        <taxon>Actinomycetota</taxon>
        <taxon>Actinomycetes</taxon>
        <taxon>Propionibacteriales</taxon>
        <taxon>Nocardioidaceae</taxon>
        <taxon>environmental samples</taxon>
    </lineage>
</organism>
<reference evidence="2" key="1">
    <citation type="submission" date="2020-02" db="EMBL/GenBank/DDBJ databases">
        <authorList>
            <person name="Meier V. D."/>
        </authorList>
    </citation>
    <scope>NUCLEOTIDE SEQUENCE</scope>
    <source>
        <strain evidence="2">AVDCRST_MAG34</strain>
    </source>
</reference>
<feature type="non-terminal residue" evidence="2">
    <location>
        <position position="1"/>
    </location>
</feature>
<feature type="region of interest" description="Disordered" evidence="1">
    <location>
        <begin position="1"/>
        <end position="37"/>
    </location>
</feature>
<protein>
    <submittedName>
        <fullName evidence="2">O-antigen export system, permease protein</fullName>
    </submittedName>
</protein>
<feature type="non-terminal residue" evidence="2">
    <location>
        <position position="288"/>
    </location>
</feature>
<proteinExistence type="predicted"/>
<sequence length="288" mass="30112">DRHGAGPAHRSAAVGPDAARPPRSARPGAPRPVVALDPPGARLLLHLARHQGALPTDGAGWTLGGHPAVGHDGGVLGDLRQGGGDLLRRAAVSGVLLRRPPALDPLRHRRPAGQQQPGEQPEPAPEGLLPPTLAPGGSRGRRSGRPGLRQRGARRHDGDLRRRTGTHSLPRAAVAAAGGGRLPGGGGVVRGAERPIPRRQVRRAVRAPGLVVPDAGRLSEQPHRPAVADAVGAEPDGRRGGGDQVGTARRRHRARPAHPRLGGHGDRRPRRWAVLLPPRRGHLRGRGV</sequence>
<dbReference type="EMBL" id="CADCUI010000052">
    <property type="protein sequence ID" value="CAA9356506.1"/>
    <property type="molecule type" value="Genomic_DNA"/>
</dbReference>
<feature type="compositionally biased region" description="Basic residues" evidence="1">
    <location>
        <begin position="248"/>
        <end position="258"/>
    </location>
</feature>
<evidence type="ECO:0000313" key="2">
    <source>
        <dbReference type="EMBL" id="CAA9356506.1"/>
    </source>
</evidence>
<accession>A0A6J4MF96</accession>
<gene>
    <name evidence="2" type="ORF">AVDCRST_MAG34-2132</name>
</gene>
<feature type="compositionally biased region" description="Low complexity" evidence="1">
    <location>
        <begin position="16"/>
        <end position="32"/>
    </location>
</feature>
<feature type="compositionally biased region" description="Low complexity" evidence="1">
    <location>
        <begin position="112"/>
        <end position="136"/>
    </location>
</feature>
<evidence type="ECO:0000256" key="1">
    <source>
        <dbReference type="SAM" id="MobiDB-lite"/>
    </source>
</evidence>
<name>A0A6J4MF96_9ACTN</name>
<dbReference type="AlphaFoldDB" id="A0A6J4MF96"/>